<evidence type="ECO:0000256" key="1">
    <source>
        <dbReference type="SAM" id="MobiDB-lite"/>
    </source>
</evidence>
<organism evidence="2 3">
    <name type="scientific">Polycladomyces zharkentensis</name>
    <dbReference type="NCBI Taxonomy" id="2807616"/>
    <lineage>
        <taxon>Bacteria</taxon>
        <taxon>Bacillati</taxon>
        <taxon>Bacillota</taxon>
        <taxon>Bacilli</taxon>
        <taxon>Bacillales</taxon>
        <taxon>Thermoactinomycetaceae</taxon>
        <taxon>Polycladomyces</taxon>
    </lineage>
</organism>
<name>A0ABS2WLN2_9BACL</name>
<reference evidence="2" key="1">
    <citation type="journal article" date="2024" name="Int. J. Syst. Evol. Microbiol.">
        <title>Polycladomyces zharkentensis sp. nov., a novel thermophilic cellulose- and starch-degrading member of the Bacillota from a geothermal aquifer in Kazakhstan.</title>
        <authorList>
            <person name="Mashzhan A."/>
            <person name="Kistaubayeva A."/>
            <person name="Javier-Lopez R."/>
            <person name="Bissenova U."/>
            <person name="Bissenbay A."/>
            <person name="Birkeland N.K."/>
        </authorList>
    </citation>
    <scope>NUCLEOTIDE SEQUENCE</scope>
    <source>
        <strain evidence="2">ZKZ2T</strain>
    </source>
</reference>
<evidence type="ECO:0000313" key="2">
    <source>
        <dbReference type="EMBL" id="MBN2910444.1"/>
    </source>
</evidence>
<dbReference type="Proteomes" id="UP001177120">
    <property type="component" value="Unassembled WGS sequence"/>
</dbReference>
<comment type="caution">
    <text evidence="2">The sequence shown here is derived from an EMBL/GenBank/DDBJ whole genome shotgun (WGS) entry which is preliminary data.</text>
</comment>
<gene>
    <name evidence="2" type="ORF">JQC72_13135</name>
</gene>
<proteinExistence type="predicted"/>
<dbReference type="EMBL" id="JAFHAP010000011">
    <property type="protein sequence ID" value="MBN2910444.1"/>
    <property type="molecule type" value="Genomic_DNA"/>
</dbReference>
<protein>
    <submittedName>
        <fullName evidence="2">Uncharacterized protein</fullName>
    </submittedName>
</protein>
<dbReference type="RefSeq" id="WP_205496404.1">
    <property type="nucleotide sequence ID" value="NZ_JAFHAP010000011.1"/>
</dbReference>
<sequence>MDRPRLYDHSPKFLQELLKAAHDAAQPLTSIPVSRRKPLHPPNVTSNEKVHDREFTRLFAVLTGKQAAVPAFQPIRWQSIPHALDLAIESEMEA</sequence>
<accession>A0ABS2WLN2</accession>
<feature type="region of interest" description="Disordered" evidence="1">
    <location>
        <begin position="29"/>
        <end position="50"/>
    </location>
</feature>
<evidence type="ECO:0000313" key="3">
    <source>
        <dbReference type="Proteomes" id="UP001177120"/>
    </source>
</evidence>
<keyword evidence="3" id="KW-1185">Reference proteome</keyword>